<name>A0AAN6MZD4_9PEZI</name>
<organism evidence="2 3">
    <name type="scientific">Diplogelasinospora grovesii</name>
    <dbReference type="NCBI Taxonomy" id="303347"/>
    <lineage>
        <taxon>Eukaryota</taxon>
        <taxon>Fungi</taxon>
        <taxon>Dikarya</taxon>
        <taxon>Ascomycota</taxon>
        <taxon>Pezizomycotina</taxon>
        <taxon>Sordariomycetes</taxon>
        <taxon>Sordariomycetidae</taxon>
        <taxon>Sordariales</taxon>
        <taxon>Diplogelasinosporaceae</taxon>
        <taxon>Diplogelasinospora</taxon>
    </lineage>
</organism>
<dbReference type="Proteomes" id="UP001303473">
    <property type="component" value="Unassembled WGS sequence"/>
</dbReference>
<feature type="transmembrane region" description="Helical" evidence="1">
    <location>
        <begin position="65"/>
        <end position="87"/>
    </location>
</feature>
<proteinExistence type="predicted"/>
<gene>
    <name evidence="2" type="ORF">QBC46DRAFT_345869</name>
</gene>
<protein>
    <submittedName>
        <fullName evidence="2">Uncharacterized protein</fullName>
    </submittedName>
</protein>
<keyword evidence="1" id="KW-0812">Transmembrane</keyword>
<reference evidence="3" key="1">
    <citation type="journal article" date="2023" name="Mol. Phylogenet. Evol.">
        <title>Genome-scale phylogeny and comparative genomics of the fungal order Sordariales.</title>
        <authorList>
            <person name="Hensen N."/>
            <person name="Bonometti L."/>
            <person name="Westerberg I."/>
            <person name="Brannstrom I.O."/>
            <person name="Guillou S."/>
            <person name="Cros-Aarteil S."/>
            <person name="Calhoun S."/>
            <person name="Haridas S."/>
            <person name="Kuo A."/>
            <person name="Mondo S."/>
            <person name="Pangilinan J."/>
            <person name="Riley R."/>
            <person name="LaButti K."/>
            <person name="Andreopoulos B."/>
            <person name="Lipzen A."/>
            <person name="Chen C."/>
            <person name="Yan M."/>
            <person name="Daum C."/>
            <person name="Ng V."/>
            <person name="Clum A."/>
            <person name="Steindorff A."/>
            <person name="Ohm R.A."/>
            <person name="Martin F."/>
            <person name="Silar P."/>
            <person name="Natvig D.O."/>
            <person name="Lalanne C."/>
            <person name="Gautier V."/>
            <person name="Ament-Velasquez S.L."/>
            <person name="Kruys A."/>
            <person name="Hutchinson M.I."/>
            <person name="Powell A.J."/>
            <person name="Barry K."/>
            <person name="Miller A.N."/>
            <person name="Grigoriev I.V."/>
            <person name="Debuchy R."/>
            <person name="Gladieux P."/>
            <person name="Hiltunen Thoren M."/>
            <person name="Johannesson H."/>
        </authorList>
    </citation>
    <scope>NUCLEOTIDE SEQUENCE [LARGE SCALE GENOMIC DNA]</scope>
    <source>
        <strain evidence="3">CBS 340.73</strain>
    </source>
</reference>
<sequence length="107" mass="12094">MSVPAQPPAWMVVTWSWTPSRFRGEAPRRTPYELPRDSDELIEFMSDCAAQEIKELYEDKAIDGIVSAALAVAALLCSLVLLLALSCGTDRYQPGRLLRRLRWENGR</sequence>
<keyword evidence="1" id="KW-1133">Transmembrane helix</keyword>
<comment type="caution">
    <text evidence="2">The sequence shown here is derived from an EMBL/GenBank/DDBJ whole genome shotgun (WGS) entry which is preliminary data.</text>
</comment>
<evidence type="ECO:0000313" key="2">
    <source>
        <dbReference type="EMBL" id="KAK3936189.1"/>
    </source>
</evidence>
<dbReference type="EMBL" id="MU853892">
    <property type="protein sequence ID" value="KAK3936189.1"/>
    <property type="molecule type" value="Genomic_DNA"/>
</dbReference>
<dbReference type="AlphaFoldDB" id="A0AAN6MZD4"/>
<accession>A0AAN6MZD4</accession>
<evidence type="ECO:0000313" key="3">
    <source>
        <dbReference type="Proteomes" id="UP001303473"/>
    </source>
</evidence>
<evidence type="ECO:0000256" key="1">
    <source>
        <dbReference type="SAM" id="Phobius"/>
    </source>
</evidence>
<keyword evidence="1" id="KW-0472">Membrane</keyword>
<keyword evidence="3" id="KW-1185">Reference proteome</keyword>